<gene>
    <name evidence="3" type="ORF">DBRI00130_LOCUS43633</name>
</gene>
<evidence type="ECO:0000256" key="2">
    <source>
        <dbReference type="SAM" id="Phobius"/>
    </source>
</evidence>
<accession>A0A7S4T705</accession>
<dbReference type="AlphaFoldDB" id="A0A7S4T705"/>
<name>A0A7S4T705_9STRA</name>
<keyword evidence="2" id="KW-0812">Transmembrane</keyword>
<feature type="transmembrane region" description="Helical" evidence="2">
    <location>
        <begin position="112"/>
        <end position="134"/>
    </location>
</feature>
<dbReference type="EMBL" id="HBNS01060590">
    <property type="protein sequence ID" value="CAE4667743.1"/>
    <property type="molecule type" value="Transcribed_RNA"/>
</dbReference>
<evidence type="ECO:0000256" key="1">
    <source>
        <dbReference type="SAM" id="MobiDB-lite"/>
    </source>
</evidence>
<organism evidence="3">
    <name type="scientific">Ditylum brightwellii</name>
    <dbReference type="NCBI Taxonomy" id="49249"/>
    <lineage>
        <taxon>Eukaryota</taxon>
        <taxon>Sar</taxon>
        <taxon>Stramenopiles</taxon>
        <taxon>Ochrophyta</taxon>
        <taxon>Bacillariophyta</taxon>
        <taxon>Mediophyceae</taxon>
        <taxon>Lithodesmiophycidae</taxon>
        <taxon>Lithodesmiales</taxon>
        <taxon>Lithodesmiaceae</taxon>
        <taxon>Ditylum</taxon>
    </lineage>
</organism>
<dbReference type="InterPro" id="IPR052293">
    <property type="entry name" value="SRRP"/>
</dbReference>
<proteinExistence type="predicted"/>
<feature type="compositionally biased region" description="Basic and acidic residues" evidence="1">
    <location>
        <begin position="481"/>
        <end position="624"/>
    </location>
</feature>
<protein>
    <submittedName>
        <fullName evidence="3">Uncharacterized protein</fullName>
    </submittedName>
</protein>
<keyword evidence="2" id="KW-1133">Transmembrane helix</keyword>
<dbReference type="PANTHER" id="PTHR12239:SF41">
    <property type="entry name" value="MEMBRANE ASSOCIATED PROTEIN, PUTATIVE-RELATED"/>
    <property type="match status" value="1"/>
</dbReference>
<reference evidence="3" key="1">
    <citation type="submission" date="2021-01" db="EMBL/GenBank/DDBJ databases">
        <authorList>
            <person name="Corre E."/>
            <person name="Pelletier E."/>
            <person name="Niang G."/>
            <person name="Scheremetjew M."/>
            <person name="Finn R."/>
            <person name="Kale V."/>
            <person name="Holt S."/>
            <person name="Cochrane G."/>
            <person name="Meng A."/>
            <person name="Brown T."/>
            <person name="Cohen L."/>
        </authorList>
    </citation>
    <scope>NUCLEOTIDE SEQUENCE</scope>
    <source>
        <strain evidence="3">GSO104</strain>
    </source>
</reference>
<keyword evidence="2" id="KW-0472">Membrane</keyword>
<feature type="transmembrane region" description="Helical" evidence="2">
    <location>
        <begin position="344"/>
        <end position="371"/>
    </location>
</feature>
<feature type="transmembrane region" description="Helical" evidence="2">
    <location>
        <begin position="256"/>
        <end position="276"/>
    </location>
</feature>
<sequence length="640" mass="71063">MSTMLSAKDKNGYGSIPDIEEGITSDSPQPTALTPAQKYPEANDQELAFLIILDEAMANSKPKIDLPTIKATDLGEPPSVREFVDSLLAPSAAFAISAATALWIMGETNPTTQAVAAALFPYYSCILVFAATVIPTKYRFNAWSGSILSKIDVIKQSTTDKVEAVSSIALRYVTKAETTKDDVLRPIEAKLEYATKIEVQLQRIDPTIDIPDISDIDEAFDGFADVIENAADKTSKAVDVSRKVPKAMESQKNLELYVFYPVMCILLLTQLLLVWVTSQAVASMSSDEINADINVTSVPAEVDTAFRGLLRGSMTNVTDFVETSSSISDDSIISLQEDPSQMQLLIISLQTYVTAIIQLVVTYVMTHYGVLAKEMNRHIKNIEDDVNETLDLYAGPVFKFVFDDGFGGVKEKFLDLVHKMEKIEGPLRKLDKMTGGKMGSALLALKDGDFSADNMKRDAERFLRGKAMDLKGEAEERALEMKAQAEQKARDAKEEAERKAREAAEQAKVEAERKKRELEEKARAEAERKKRELEEKAAQAKEEAERKAREAEEQARAEAERLKQEAEKKAREAKEAAERKAREAEEQARAEAERLKQEAERKAREAKEEAERKAKEAAEKKAQAEKMANSLQGGFKKFGF</sequence>
<dbReference type="PANTHER" id="PTHR12239">
    <property type="entry name" value="PROTEIN CBG20215-RELATED"/>
    <property type="match status" value="1"/>
</dbReference>
<feature type="region of interest" description="Disordered" evidence="1">
    <location>
        <begin position="1"/>
        <end position="36"/>
    </location>
</feature>
<dbReference type="CDD" id="cd06503">
    <property type="entry name" value="ATP-synt_Fo_b"/>
    <property type="match status" value="1"/>
</dbReference>
<feature type="transmembrane region" description="Helical" evidence="2">
    <location>
        <begin position="87"/>
        <end position="106"/>
    </location>
</feature>
<evidence type="ECO:0000313" key="3">
    <source>
        <dbReference type="EMBL" id="CAE4667743.1"/>
    </source>
</evidence>
<feature type="compositionally biased region" description="Polar residues" evidence="1">
    <location>
        <begin position="24"/>
        <end position="34"/>
    </location>
</feature>
<feature type="region of interest" description="Disordered" evidence="1">
    <location>
        <begin position="481"/>
        <end position="640"/>
    </location>
</feature>